<accession>A0A7W4Z2E6</accession>
<dbReference type="InterPro" id="IPR025736">
    <property type="entry name" value="PucR_C-HTH_dom"/>
</dbReference>
<dbReference type="Pfam" id="PF13556">
    <property type="entry name" value="HTH_30"/>
    <property type="match status" value="1"/>
</dbReference>
<evidence type="ECO:0000313" key="2">
    <source>
        <dbReference type="EMBL" id="MBB3043817.1"/>
    </source>
</evidence>
<feature type="domain" description="PucR C-terminal helix-turn-helix" evidence="1">
    <location>
        <begin position="449"/>
        <end position="503"/>
    </location>
</feature>
<keyword evidence="3" id="KW-1185">Reference proteome</keyword>
<dbReference type="PANTHER" id="PTHR33744">
    <property type="entry name" value="CARBOHYDRATE DIACID REGULATOR"/>
    <property type="match status" value="1"/>
</dbReference>
<gene>
    <name evidence="2" type="ORF">FHU40_003635</name>
</gene>
<dbReference type="InterPro" id="IPR051448">
    <property type="entry name" value="CdaR-like_regulators"/>
</dbReference>
<evidence type="ECO:0000313" key="3">
    <source>
        <dbReference type="Proteomes" id="UP000589626"/>
    </source>
</evidence>
<comment type="caution">
    <text evidence="2">The sequence shown here is derived from an EMBL/GenBank/DDBJ whole genome shotgun (WGS) entry which is preliminary data.</text>
</comment>
<dbReference type="AlphaFoldDB" id="A0A7W4Z2E6"/>
<name>A0A7W4Z2E6_9ACTN</name>
<dbReference type="Gene3D" id="1.10.10.2840">
    <property type="entry name" value="PucR C-terminal helix-turn-helix domain"/>
    <property type="match status" value="1"/>
</dbReference>
<proteinExistence type="predicted"/>
<sequence>MITAAGVADALTPAFVEMVQAGAARPVSGLEVVDPEDLMPVERGDLVVLVGTRRADEVVDAVRHAEAAAGLVLRRTWADLPQVREACAAAALPLLAVADGVPWSSVLGLLRSALDIARTMSHQQGPVAHVYSDLFDMADKISAIVDAPVTVEDATSRVLAYSTGQHDVDEARMSTIIGRRVPREVRGHFRSLGVFRRLARSDEPFFVPAGEGGVKPRYVVPVRAGGEWLGSVWAVVDAPVPQARERELVAAAQVIALYLLRLRTQGELQRQVQLDQIRSLLRGEPTERPDWLPPGPWRVAALTGPTQAGTAEARCELWLALARRHGWRQPLVADLDDRVYAVLGSEGSGPGTWFWLGEVVQKEWPRNSVLGIAAGSPVGTLAKLTESRHQADEVDRLAPAALPRPVASVETSWAALVVARALAGLGQTPLVSPVAALVEADHERAGTELTTLEAVIDYWGEPQRAARALAVHPNTIRYRMARLAETCPVDLDDPLQRLAVRLEIARIRAGG</sequence>
<dbReference type="RefSeq" id="WP_183593586.1">
    <property type="nucleotide sequence ID" value="NZ_JACHWR010000002.1"/>
</dbReference>
<dbReference type="InterPro" id="IPR042070">
    <property type="entry name" value="PucR_C-HTH_sf"/>
</dbReference>
<evidence type="ECO:0000259" key="1">
    <source>
        <dbReference type="Pfam" id="PF13556"/>
    </source>
</evidence>
<protein>
    <recommendedName>
        <fullName evidence="1">PucR C-terminal helix-turn-helix domain-containing protein</fullName>
    </recommendedName>
</protein>
<organism evidence="2 3">
    <name type="scientific">Nocardioides soli</name>
    <dbReference type="NCBI Taxonomy" id="1036020"/>
    <lineage>
        <taxon>Bacteria</taxon>
        <taxon>Bacillati</taxon>
        <taxon>Actinomycetota</taxon>
        <taxon>Actinomycetes</taxon>
        <taxon>Propionibacteriales</taxon>
        <taxon>Nocardioidaceae</taxon>
        <taxon>Nocardioides</taxon>
    </lineage>
</organism>
<reference evidence="2 3" key="1">
    <citation type="submission" date="2020-08" db="EMBL/GenBank/DDBJ databases">
        <title>Sequencing the genomes of 1000 actinobacteria strains.</title>
        <authorList>
            <person name="Klenk H.-P."/>
        </authorList>
    </citation>
    <scope>NUCLEOTIDE SEQUENCE [LARGE SCALE GENOMIC DNA]</scope>
    <source>
        <strain evidence="2 3">DSM 105498</strain>
    </source>
</reference>
<dbReference type="EMBL" id="JACHWR010000002">
    <property type="protein sequence ID" value="MBB3043817.1"/>
    <property type="molecule type" value="Genomic_DNA"/>
</dbReference>
<dbReference type="PANTHER" id="PTHR33744:SF1">
    <property type="entry name" value="DNA-BINDING TRANSCRIPTIONAL ACTIVATOR ADER"/>
    <property type="match status" value="1"/>
</dbReference>
<dbReference type="Proteomes" id="UP000589626">
    <property type="component" value="Unassembled WGS sequence"/>
</dbReference>